<proteinExistence type="predicted"/>
<accession>A0A2S0M4N9</accession>
<evidence type="ECO:0000313" key="1">
    <source>
        <dbReference type="EMBL" id="AVO26397.1"/>
    </source>
</evidence>
<dbReference type="AlphaFoldDB" id="A0A2S0M4N9"/>
<protein>
    <submittedName>
        <fullName evidence="1">Uncharacterized protein</fullName>
    </submittedName>
</protein>
<dbReference type="OrthoDB" id="9907380at2"/>
<reference evidence="1 2" key="1">
    <citation type="journal article" date="2018" name="Genome Announc.">
        <title>Complete genomes of two Megasphaera elsdenii strains, NCIMB 702410 and ATCC 25940.</title>
        <authorList>
            <person name="Hatmaker E.A."/>
            <person name="O'Dell K."/>
            <person name="Riley L.A."/>
            <person name="Klingeman D.M."/>
            <person name="Guss A.M."/>
        </authorList>
    </citation>
    <scope>NUCLEOTIDE SEQUENCE [LARGE SCALE GENOMIC DNA]</scope>
    <source>
        <strain evidence="1 2">NCIMB702410</strain>
    </source>
</reference>
<dbReference type="RefSeq" id="WP_027895839.1">
    <property type="nucleotide sequence ID" value="NZ_CP027569.1"/>
</dbReference>
<organism evidence="1 2">
    <name type="scientific">Megasphaera elsdenii</name>
    <dbReference type="NCBI Taxonomy" id="907"/>
    <lineage>
        <taxon>Bacteria</taxon>
        <taxon>Bacillati</taxon>
        <taxon>Bacillota</taxon>
        <taxon>Negativicutes</taxon>
        <taxon>Veillonellales</taxon>
        <taxon>Veillonellaceae</taxon>
        <taxon>Megasphaera</taxon>
    </lineage>
</organism>
<name>A0A2S0M4N9_MEGEL</name>
<evidence type="ECO:0000313" key="2">
    <source>
        <dbReference type="Proteomes" id="UP000238358"/>
    </source>
</evidence>
<gene>
    <name evidence="1" type="ORF">C6Y28_01460</name>
</gene>
<dbReference type="Proteomes" id="UP000238358">
    <property type="component" value="Chromosome"/>
</dbReference>
<dbReference type="EMBL" id="CP027569">
    <property type="protein sequence ID" value="AVO26397.1"/>
    <property type="molecule type" value="Genomic_DNA"/>
</dbReference>
<sequence length="113" mass="13046">MVELTEQEAHCIARLLQSAIFSPDHDLFAGCRFCKYPCAKESGTWCDMHLVDLPGYDAVMNKLMDETGVDVGPAVYGYLDPSVMPFKKFPYKKFLKNSNEEIKEFFRNYFKDI</sequence>